<organism evidence="1 2">
    <name type="scientific">Candidatus Alectryocaccomicrobium excrementavium</name>
    <dbReference type="NCBI Taxonomy" id="2840668"/>
    <lineage>
        <taxon>Bacteria</taxon>
        <taxon>Bacillati</taxon>
        <taxon>Bacillota</taxon>
        <taxon>Clostridia</taxon>
        <taxon>Candidatus Alectryocaccomicrobium</taxon>
    </lineage>
</organism>
<evidence type="ECO:0000313" key="1">
    <source>
        <dbReference type="EMBL" id="HIS91866.1"/>
    </source>
</evidence>
<name>A0A9D1FYD8_9FIRM</name>
<reference evidence="1" key="1">
    <citation type="submission" date="2020-10" db="EMBL/GenBank/DDBJ databases">
        <authorList>
            <person name="Gilroy R."/>
        </authorList>
    </citation>
    <scope>NUCLEOTIDE SEQUENCE</scope>
    <source>
        <strain evidence="1">13766</strain>
    </source>
</reference>
<accession>A0A9D1FYD8</accession>
<reference evidence="1" key="2">
    <citation type="journal article" date="2021" name="PeerJ">
        <title>Extensive microbial diversity within the chicken gut microbiome revealed by metagenomics and culture.</title>
        <authorList>
            <person name="Gilroy R."/>
            <person name="Ravi A."/>
            <person name="Getino M."/>
            <person name="Pursley I."/>
            <person name="Horton D.L."/>
            <person name="Alikhan N.F."/>
            <person name="Baker D."/>
            <person name="Gharbi K."/>
            <person name="Hall N."/>
            <person name="Watson M."/>
            <person name="Adriaenssens E.M."/>
            <person name="Foster-Nyarko E."/>
            <person name="Jarju S."/>
            <person name="Secka A."/>
            <person name="Antonio M."/>
            <person name="Oren A."/>
            <person name="Chaudhuri R.R."/>
            <person name="La Ragione R."/>
            <person name="Hildebrand F."/>
            <person name="Pallen M.J."/>
        </authorList>
    </citation>
    <scope>NUCLEOTIDE SEQUENCE</scope>
    <source>
        <strain evidence="1">13766</strain>
    </source>
</reference>
<dbReference type="EMBL" id="DVJN01000048">
    <property type="protein sequence ID" value="HIS91866.1"/>
    <property type="molecule type" value="Genomic_DNA"/>
</dbReference>
<proteinExistence type="predicted"/>
<gene>
    <name evidence="1" type="ORF">IAA84_02495</name>
</gene>
<sequence>MSQWNAKDLVAQAEACRALLRRLPGVYAAGPRFDENGELSEIHVLASLARNPKQVVRDVQSALFAAYGIEVDHRIVSVAQLPENPLAEEDGEELESPPVSAAAPVPDIRLAVAGIDSRLTLGEYAATVRLSYCGQVFEGVARCRDTAIQRDRAPAQATIEAVNAFLGVEAYALLEVKRTLLWGEPVALTALELIAGSEPRVLIGAALQGHNPPLGIVHSTLDALNRSLSRVRRVEEQIF</sequence>
<comment type="caution">
    <text evidence="1">The sequence shown here is derived from an EMBL/GenBank/DDBJ whole genome shotgun (WGS) entry which is preliminary data.</text>
</comment>
<dbReference type="AlphaFoldDB" id="A0A9D1FYD8"/>
<dbReference type="Proteomes" id="UP000824140">
    <property type="component" value="Unassembled WGS sequence"/>
</dbReference>
<protein>
    <submittedName>
        <fullName evidence="1">Uncharacterized protein</fullName>
    </submittedName>
</protein>
<evidence type="ECO:0000313" key="2">
    <source>
        <dbReference type="Proteomes" id="UP000824140"/>
    </source>
</evidence>